<feature type="transmembrane region" description="Helical" evidence="8">
    <location>
        <begin position="164"/>
        <end position="184"/>
    </location>
</feature>
<gene>
    <name evidence="10" type="ORF">I6I98_14280</name>
</gene>
<dbReference type="PANTHER" id="PTHR23504:SF15">
    <property type="entry name" value="MAJOR FACILITATOR SUPERFAMILY (MFS) PROFILE DOMAIN-CONTAINING PROTEIN"/>
    <property type="match status" value="1"/>
</dbReference>
<feature type="transmembrane region" description="Helical" evidence="8">
    <location>
        <begin position="103"/>
        <end position="124"/>
    </location>
</feature>
<evidence type="ECO:0000256" key="7">
    <source>
        <dbReference type="ARBA" id="ARBA00023136"/>
    </source>
</evidence>
<evidence type="ECO:0000256" key="4">
    <source>
        <dbReference type="ARBA" id="ARBA00022448"/>
    </source>
</evidence>
<feature type="transmembrane region" description="Helical" evidence="8">
    <location>
        <begin position="306"/>
        <end position="328"/>
    </location>
</feature>
<dbReference type="InterPro" id="IPR005829">
    <property type="entry name" value="Sugar_transporter_CS"/>
</dbReference>
<evidence type="ECO:0000256" key="1">
    <source>
        <dbReference type="ARBA" id="ARBA00003279"/>
    </source>
</evidence>
<dbReference type="Gene3D" id="1.20.1250.20">
    <property type="entry name" value="MFS general substrate transporter like domains"/>
    <property type="match status" value="1"/>
</dbReference>
<evidence type="ECO:0000256" key="5">
    <source>
        <dbReference type="ARBA" id="ARBA00022692"/>
    </source>
</evidence>
<keyword evidence="5 8" id="KW-0812">Transmembrane</keyword>
<feature type="transmembrane region" description="Helical" evidence="8">
    <location>
        <begin position="340"/>
        <end position="359"/>
    </location>
</feature>
<dbReference type="PROSITE" id="PS00216">
    <property type="entry name" value="SUGAR_TRANSPORT_1"/>
    <property type="match status" value="1"/>
</dbReference>
<proteinExistence type="inferred from homology"/>
<name>A0ABX7CH29_SPHMU</name>
<keyword evidence="4" id="KW-0813">Transport</keyword>
<evidence type="ECO:0000313" key="10">
    <source>
        <dbReference type="EMBL" id="QQT51466.1"/>
    </source>
</evidence>
<feature type="transmembrane region" description="Helical" evidence="8">
    <location>
        <begin position="43"/>
        <end position="66"/>
    </location>
</feature>
<feature type="transmembrane region" description="Helical" evidence="8">
    <location>
        <begin position="283"/>
        <end position="300"/>
    </location>
</feature>
<dbReference type="InterPro" id="IPR036259">
    <property type="entry name" value="MFS_trans_sf"/>
</dbReference>
<evidence type="ECO:0000259" key="9">
    <source>
        <dbReference type="PROSITE" id="PS50850"/>
    </source>
</evidence>
<evidence type="ECO:0000256" key="3">
    <source>
        <dbReference type="ARBA" id="ARBA00007520"/>
    </source>
</evidence>
<organism evidence="10 11">
    <name type="scientific">Sphingobacterium multivorum</name>
    <dbReference type="NCBI Taxonomy" id="28454"/>
    <lineage>
        <taxon>Bacteria</taxon>
        <taxon>Pseudomonadati</taxon>
        <taxon>Bacteroidota</taxon>
        <taxon>Sphingobacteriia</taxon>
        <taxon>Sphingobacteriales</taxon>
        <taxon>Sphingobacteriaceae</taxon>
        <taxon>Sphingobacterium</taxon>
    </lineage>
</organism>
<dbReference type="InterPro" id="IPR001958">
    <property type="entry name" value="Tet-R_TetA/multi-R_MdtG-like"/>
</dbReference>
<feature type="transmembrane region" description="Helical" evidence="8">
    <location>
        <begin position="7"/>
        <end position="28"/>
    </location>
</feature>
<dbReference type="InterPro" id="IPR011701">
    <property type="entry name" value="MFS"/>
</dbReference>
<comment type="function">
    <text evidence="1">Resistance to tetracycline by an active tetracycline efflux. This is an energy-dependent process that decreases the accumulation of the antibiotic in whole cells. This protein functions as a metal-tetracycline/H(+) antiporter.</text>
</comment>
<feature type="transmembrane region" description="Helical" evidence="8">
    <location>
        <begin position="371"/>
        <end position="394"/>
    </location>
</feature>
<dbReference type="PRINTS" id="PR01035">
    <property type="entry name" value="TCRTETA"/>
</dbReference>
<comment type="similarity">
    <text evidence="3">Belongs to the major facilitator superfamily. TCR/Tet family.</text>
</comment>
<feature type="transmembrane region" description="Helical" evidence="8">
    <location>
        <begin position="252"/>
        <end position="271"/>
    </location>
</feature>
<dbReference type="CDD" id="cd17388">
    <property type="entry name" value="MFS_TetA"/>
    <property type="match status" value="1"/>
</dbReference>
<keyword evidence="11" id="KW-1185">Reference proteome</keyword>
<dbReference type="PROSITE" id="PS50850">
    <property type="entry name" value="MFS"/>
    <property type="match status" value="1"/>
</dbReference>
<dbReference type="InterPro" id="IPR020846">
    <property type="entry name" value="MFS_dom"/>
</dbReference>
<dbReference type="Pfam" id="PF07690">
    <property type="entry name" value="MFS_1"/>
    <property type="match status" value="1"/>
</dbReference>
<dbReference type="PANTHER" id="PTHR23504">
    <property type="entry name" value="MAJOR FACILITATOR SUPERFAMILY DOMAIN-CONTAINING PROTEIN 10"/>
    <property type="match status" value="1"/>
</dbReference>
<protein>
    <submittedName>
        <fullName evidence="10">TCR/Tet family MFS transporter</fullName>
    </submittedName>
</protein>
<accession>A0ABX7CH29</accession>
<evidence type="ECO:0000256" key="8">
    <source>
        <dbReference type="SAM" id="Phobius"/>
    </source>
</evidence>
<comment type="subcellular location">
    <subcellularLocation>
        <location evidence="2">Membrane</location>
        <topology evidence="2">Multi-pass membrane protein</topology>
    </subcellularLocation>
</comment>
<dbReference type="SUPFAM" id="SSF103473">
    <property type="entry name" value="MFS general substrate transporter"/>
    <property type="match status" value="1"/>
</dbReference>
<evidence type="ECO:0000256" key="2">
    <source>
        <dbReference type="ARBA" id="ARBA00004141"/>
    </source>
</evidence>
<feature type="transmembrane region" description="Helical" evidence="8">
    <location>
        <begin position="219"/>
        <end position="240"/>
    </location>
</feature>
<keyword evidence="7 8" id="KW-0472">Membrane</keyword>
<keyword evidence="6 8" id="KW-1133">Transmembrane helix</keyword>
<feature type="transmembrane region" description="Helical" evidence="8">
    <location>
        <begin position="78"/>
        <end position="97"/>
    </location>
</feature>
<feature type="domain" description="Major facilitator superfamily (MFS) profile" evidence="9">
    <location>
        <begin position="7"/>
        <end position="401"/>
    </location>
</feature>
<evidence type="ECO:0000313" key="11">
    <source>
        <dbReference type="Proteomes" id="UP000595498"/>
    </source>
</evidence>
<evidence type="ECO:0000256" key="6">
    <source>
        <dbReference type="ARBA" id="ARBA00022989"/>
    </source>
</evidence>
<dbReference type="EMBL" id="CP068224">
    <property type="protein sequence ID" value="QQT51466.1"/>
    <property type="molecule type" value="Genomic_DNA"/>
</dbReference>
<reference evidence="10 11" key="1">
    <citation type="submission" date="2021-01" db="EMBL/GenBank/DDBJ databases">
        <title>FDA dAtabase for Regulatory Grade micrObial Sequences (FDA-ARGOS): Supporting development and validation of Infectious Disease Dx tests.</title>
        <authorList>
            <person name="Sproer C."/>
            <person name="Gronow S."/>
            <person name="Severitt S."/>
            <person name="Schroder I."/>
            <person name="Tallon L."/>
            <person name="Sadzewicz L."/>
            <person name="Zhao X."/>
            <person name="Boylan J."/>
            <person name="Ott S."/>
            <person name="Bowen H."/>
            <person name="Vavikolanu K."/>
            <person name="Mehta A."/>
            <person name="Aluvathingal J."/>
            <person name="Nadendla S."/>
            <person name="Lowell S."/>
            <person name="Myers T."/>
            <person name="Yan Y."/>
            <person name="Sichtig H."/>
        </authorList>
    </citation>
    <scope>NUCLEOTIDE SEQUENCE [LARGE SCALE GENOMIC DNA]</scope>
    <source>
        <strain evidence="10 11">FDAARGOS_1141</strain>
    </source>
</reference>
<feature type="transmembrane region" description="Helical" evidence="8">
    <location>
        <begin position="136"/>
        <end position="158"/>
    </location>
</feature>
<sequence length="401" mass="44606">MYKQKPPLLFLFTTLLIDFIGFGLIIPIMPKLIQEVSGRGLDYAAQIGGFLGLCFSLMQFIFAPILGGLSDRYGRRPIILLSLLGLGIDYILLALAPSLLFLFIGRCFAGITSASYATAQAYISDVTPPEKRVQKFGLVEAALGLGVIIGPLIGGFFGQFGTRIPFFIAAGLSLTNVVVGLIVLPESLSMKNRRRFEWKRSNPLGYIIKLNKYSFLKPILITLFLIFLASHSIQSIWSYYSIEKFSWSESSIGYSLVFFGLFMCLVQSFCIKPIVYRFGEKKAVFLGLLLYIISYFLLGFSFNSWIFLLSIIPYCIAGISGPAMQSIVMSKIPQNEYGEVQGILSGVSSLAAIFGPWIMTQIFSFFISKNSIINFAGAPFIFSMVLIFIALVLIRNFIRNE</sequence>
<dbReference type="Proteomes" id="UP000595498">
    <property type="component" value="Chromosome"/>
</dbReference>